<feature type="region of interest" description="Disordered" evidence="1">
    <location>
        <begin position="275"/>
        <end position="300"/>
    </location>
</feature>
<feature type="compositionally biased region" description="Polar residues" evidence="1">
    <location>
        <begin position="16"/>
        <end position="33"/>
    </location>
</feature>
<dbReference type="EMBL" id="JARBHB010000007">
    <property type="protein sequence ID" value="KAJ8878620.1"/>
    <property type="molecule type" value="Genomic_DNA"/>
</dbReference>
<sequence length="515" mass="56943">MLRSDRRSLVGGRGEQLQSHDVSTSEHPVQLHSTPFPAPDCRSLPCIAKLCTCSTAHVSYNPSPPPNHPPNSSDKSPPGIVERVHFPQSPEFTDGRWRNSRKSCAGPKGRAEFPFCPVTKASLQTAVLQFYDWPARLARTQFCALPSRHVTSYSIPVPTTFHTSSLSEESNSQLTSNWEPCRTMPLVGGFSRGSPVFPRPQHSDATPCSSRFTSIGSQYPVVMSGMGPRENPAYKWVEWATRGLWSGGERRLPSPGAPPWCEAWVRSPRRSRSRVTPFCKVTPPTGSPPGRSPPPDPPDGGRASEILIFPFWVIVFSVYLSALCYSSCRPPELKAVHDKTFPSVTNSIITPNQTRPMSRLVARDKRNLNDGHREVHGIFLLSLRAPSAGRVSELRSDYSPYGVAGGARRSHLSSSPFDVGILSAQRSTRRPRFSPLPTSQEARSDKGDKTKRSKCPIAPMRKACSVPVVQRLPMELFGSIYTFCRNSSFSRHNIALVIWVALDNEVLTQDEGEMT</sequence>
<comment type="caution">
    <text evidence="2">The sequence shown here is derived from an EMBL/GenBank/DDBJ whole genome shotgun (WGS) entry which is preliminary data.</text>
</comment>
<accession>A0ABQ9H2X0</accession>
<dbReference type="Proteomes" id="UP001159363">
    <property type="component" value="Chromosome 6"/>
</dbReference>
<evidence type="ECO:0000256" key="1">
    <source>
        <dbReference type="SAM" id="MobiDB-lite"/>
    </source>
</evidence>
<organism evidence="2 3">
    <name type="scientific">Dryococelus australis</name>
    <dbReference type="NCBI Taxonomy" id="614101"/>
    <lineage>
        <taxon>Eukaryota</taxon>
        <taxon>Metazoa</taxon>
        <taxon>Ecdysozoa</taxon>
        <taxon>Arthropoda</taxon>
        <taxon>Hexapoda</taxon>
        <taxon>Insecta</taxon>
        <taxon>Pterygota</taxon>
        <taxon>Neoptera</taxon>
        <taxon>Polyneoptera</taxon>
        <taxon>Phasmatodea</taxon>
        <taxon>Verophasmatodea</taxon>
        <taxon>Anareolatae</taxon>
        <taxon>Phasmatidae</taxon>
        <taxon>Eurycanthinae</taxon>
        <taxon>Dryococelus</taxon>
    </lineage>
</organism>
<protein>
    <submittedName>
        <fullName evidence="2">Uncharacterized protein</fullName>
    </submittedName>
</protein>
<evidence type="ECO:0000313" key="2">
    <source>
        <dbReference type="EMBL" id="KAJ8878620.1"/>
    </source>
</evidence>
<keyword evidence="3" id="KW-1185">Reference proteome</keyword>
<gene>
    <name evidence="2" type="ORF">PR048_019201</name>
</gene>
<feature type="region of interest" description="Disordered" evidence="1">
    <location>
        <begin position="1"/>
        <end position="33"/>
    </location>
</feature>
<reference evidence="2 3" key="1">
    <citation type="submission" date="2023-02" db="EMBL/GenBank/DDBJ databases">
        <title>LHISI_Scaffold_Assembly.</title>
        <authorList>
            <person name="Stuart O.P."/>
            <person name="Cleave R."/>
            <person name="Magrath M.J.L."/>
            <person name="Mikheyev A.S."/>
        </authorList>
    </citation>
    <scope>NUCLEOTIDE SEQUENCE [LARGE SCALE GENOMIC DNA]</scope>
    <source>
        <strain evidence="2">Daus_M_001</strain>
        <tissue evidence="2">Leg muscle</tissue>
    </source>
</reference>
<feature type="region of interest" description="Disordered" evidence="1">
    <location>
        <begin position="61"/>
        <end position="80"/>
    </location>
</feature>
<feature type="compositionally biased region" description="Pro residues" evidence="1">
    <location>
        <begin position="285"/>
        <end position="298"/>
    </location>
</feature>
<feature type="region of interest" description="Disordered" evidence="1">
    <location>
        <begin position="427"/>
        <end position="454"/>
    </location>
</feature>
<evidence type="ECO:0000313" key="3">
    <source>
        <dbReference type="Proteomes" id="UP001159363"/>
    </source>
</evidence>
<proteinExistence type="predicted"/>
<name>A0ABQ9H2X0_9NEOP</name>